<evidence type="ECO:0000259" key="2">
    <source>
        <dbReference type="Pfam" id="PF13837"/>
    </source>
</evidence>
<dbReference type="EMBL" id="KQ982671">
    <property type="protein sequence ID" value="KYQ52452.1"/>
    <property type="molecule type" value="Genomic_DNA"/>
</dbReference>
<protein>
    <recommendedName>
        <fullName evidence="2">Myb/SANT-like DNA-binding domain-containing protein</fullName>
    </recommendedName>
</protein>
<feature type="compositionally biased region" description="Polar residues" evidence="1">
    <location>
        <begin position="189"/>
        <end position="202"/>
    </location>
</feature>
<feature type="domain" description="Myb/SANT-like DNA-binding" evidence="2">
    <location>
        <begin position="78"/>
        <end position="163"/>
    </location>
</feature>
<dbReference type="Pfam" id="PF13837">
    <property type="entry name" value="Myb_DNA-bind_4"/>
    <property type="match status" value="1"/>
</dbReference>
<dbReference type="PANTHER" id="PTHR47595:SF1">
    <property type="entry name" value="MYB_SANT-LIKE DNA-BINDING DOMAIN-CONTAINING PROTEIN"/>
    <property type="match status" value="1"/>
</dbReference>
<organism evidence="3 4">
    <name type="scientific">Mycetomoellerius zeteki</name>
    <dbReference type="NCBI Taxonomy" id="64791"/>
    <lineage>
        <taxon>Eukaryota</taxon>
        <taxon>Metazoa</taxon>
        <taxon>Ecdysozoa</taxon>
        <taxon>Arthropoda</taxon>
        <taxon>Hexapoda</taxon>
        <taxon>Insecta</taxon>
        <taxon>Pterygota</taxon>
        <taxon>Neoptera</taxon>
        <taxon>Endopterygota</taxon>
        <taxon>Hymenoptera</taxon>
        <taxon>Apocrita</taxon>
        <taxon>Aculeata</taxon>
        <taxon>Formicoidea</taxon>
        <taxon>Formicidae</taxon>
        <taxon>Myrmicinae</taxon>
        <taxon>Mycetomoellerius</taxon>
    </lineage>
</organism>
<name>A0A151WX21_9HYME</name>
<sequence length="202" mass="23532">MIFATTLLQNAKSLFNSKDTHNPIPPTNIMANDISKPSCSNVTRMNICNDTVENIVHDDIVSDTEDISNMSDTEVNKERWGHNAILLLISLYKEKSYMLEKDSHKKIWIEISRCMKEKKYKFTGSQCNNKMDTLKRRYRQIMDHNAQSGNDRKEWIYLDVLNDIFRKKHWIKPLAVAESNIKESERSPLTDNDENNSYAVSK</sequence>
<proteinExistence type="predicted"/>
<dbReference type="AlphaFoldDB" id="A0A151WX21"/>
<evidence type="ECO:0000313" key="4">
    <source>
        <dbReference type="Proteomes" id="UP000075809"/>
    </source>
</evidence>
<reference evidence="3 4" key="1">
    <citation type="submission" date="2015-09" db="EMBL/GenBank/DDBJ databases">
        <title>Trachymyrmex zeteki WGS genome.</title>
        <authorList>
            <person name="Nygaard S."/>
            <person name="Hu H."/>
            <person name="Boomsma J."/>
            <person name="Zhang G."/>
        </authorList>
    </citation>
    <scope>NUCLEOTIDE SEQUENCE [LARGE SCALE GENOMIC DNA]</scope>
    <source>
        <strain evidence="3">Tzet28-1</strain>
        <tissue evidence="3">Whole body</tissue>
    </source>
</reference>
<dbReference type="Gene3D" id="1.10.10.60">
    <property type="entry name" value="Homeodomain-like"/>
    <property type="match status" value="1"/>
</dbReference>
<gene>
    <name evidence="3" type="ORF">ALC60_08431</name>
</gene>
<dbReference type="Proteomes" id="UP000075809">
    <property type="component" value="Unassembled WGS sequence"/>
</dbReference>
<dbReference type="PANTHER" id="PTHR47595">
    <property type="entry name" value="HEAT SHOCK 70 KDA PROTEIN 14"/>
    <property type="match status" value="1"/>
</dbReference>
<evidence type="ECO:0000256" key="1">
    <source>
        <dbReference type="SAM" id="MobiDB-lite"/>
    </source>
</evidence>
<feature type="region of interest" description="Disordered" evidence="1">
    <location>
        <begin position="182"/>
        <end position="202"/>
    </location>
</feature>
<keyword evidence="4" id="KW-1185">Reference proteome</keyword>
<accession>A0A151WX21</accession>
<dbReference type="InterPro" id="IPR044822">
    <property type="entry name" value="Myb_DNA-bind_4"/>
</dbReference>
<evidence type="ECO:0000313" key="3">
    <source>
        <dbReference type="EMBL" id="KYQ52452.1"/>
    </source>
</evidence>